<dbReference type="Pfam" id="PF00753">
    <property type="entry name" value="Lactamase_B"/>
    <property type="match status" value="1"/>
</dbReference>
<dbReference type="Proteomes" id="UP000007812">
    <property type="component" value="Chromosome"/>
</dbReference>
<dbReference type="eggNOG" id="arCOG00498">
    <property type="taxonomic scope" value="Archaea"/>
</dbReference>
<name>F4FY48_METCR</name>
<gene>
    <name evidence="2" type="ordered locus">Mcup_1318</name>
</gene>
<dbReference type="Gene3D" id="3.60.15.10">
    <property type="entry name" value="Ribonuclease Z/Hydroxyacylglutathione hydrolase-like"/>
    <property type="match status" value="1"/>
</dbReference>
<dbReference type="PATRIC" id="fig|1006006.8.peg.1311"/>
<evidence type="ECO:0000259" key="1">
    <source>
        <dbReference type="SMART" id="SM00849"/>
    </source>
</evidence>
<dbReference type="InterPro" id="IPR050662">
    <property type="entry name" value="Sec-metab_biosynth-thioest"/>
</dbReference>
<proteinExistence type="predicted"/>
<dbReference type="STRING" id="1006006.Mcup_1318"/>
<dbReference type="EMBL" id="CP002656">
    <property type="protein sequence ID" value="AEB95421.1"/>
    <property type="molecule type" value="Genomic_DNA"/>
</dbReference>
<dbReference type="KEGG" id="mcn:Mcup_1318"/>
<sequence length="261" mass="29099">MKLSNSVEVFPGSPNVLVYDRRVVVDLGGKLSSLNLEGEVQLATHGHMDHIAGLLRPSKVKYLPKEDLWALSLLGRRVMTYGFSSKDSPIFTYDLVKDEISTSGDPEVEVIKLPGHTPGHSGYILDNLLYAGDAFFGRKILESFVFPFYLDFWAALDSLQVIKEMMRSLNNVVISHGPIQEKRKMSETLEFNISYAEKLVSWVKDSISYGATAEEVVVKLMSKVGEVRPTNVTLNSITAKSILSQVAKEIRVEERGVVYKA</sequence>
<feature type="domain" description="Metallo-beta-lactamase" evidence="1">
    <location>
        <begin position="12"/>
        <end position="176"/>
    </location>
</feature>
<dbReference type="SMART" id="SM00849">
    <property type="entry name" value="Lactamase_B"/>
    <property type="match status" value="1"/>
</dbReference>
<dbReference type="SUPFAM" id="SSF56281">
    <property type="entry name" value="Metallo-hydrolase/oxidoreductase"/>
    <property type="match status" value="1"/>
</dbReference>
<evidence type="ECO:0000313" key="3">
    <source>
        <dbReference type="Proteomes" id="UP000007812"/>
    </source>
</evidence>
<dbReference type="PANTHER" id="PTHR23131:SF0">
    <property type="entry name" value="ENDORIBONUCLEASE LACTB2"/>
    <property type="match status" value="1"/>
</dbReference>
<dbReference type="RefSeq" id="WP_013737919.1">
    <property type="nucleotide sequence ID" value="NC_015435.1"/>
</dbReference>
<dbReference type="InterPro" id="IPR036866">
    <property type="entry name" value="RibonucZ/Hydroxyglut_hydro"/>
</dbReference>
<dbReference type="InterPro" id="IPR001279">
    <property type="entry name" value="Metallo-B-lactamas"/>
</dbReference>
<keyword evidence="3" id="KW-1185">Reference proteome</keyword>
<organism evidence="2 3">
    <name type="scientific">Metallosphaera cuprina (strain Ar-4)</name>
    <dbReference type="NCBI Taxonomy" id="1006006"/>
    <lineage>
        <taxon>Archaea</taxon>
        <taxon>Thermoproteota</taxon>
        <taxon>Thermoprotei</taxon>
        <taxon>Sulfolobales</taxon>
        <taxon>Sulfolobaceae</taxon>
        <taxon>Metallosphaera</taxon>
    </lineage>
</organism>
<evidence type="ECO:0000313" key="2">
    <source>
        <dbReference type="EMBL" id="AEB95421.1"/>
    </source>
</evidence>
<protein>
    <submittedName>
        <fullName evidence="2">Beta-lactamase domain-containing protein</fullName>
    </submittedName>
</protein>
<accession>F4FY48</accession>
<dbReference type="OrthoDB" id="197151at2157"/>
<dbReference type="HOGENOM" id="CLU_061754_0_0_2"/>
<dbReference type="GeneID" id="10494255"/>
<dbReference type="PANTHER" id="PTHR23131">
    <property type="entry name" value="ENDORIBONUCLEASE LACTB2"/>
    <property type="match status" value="1"/>
</dbReference>
<dbReference type="AlphaFoldDB" id="F4FY48"/>
<reference evidence="2 3" key="1">
    <citation type="journal article" date="2011" name="J. Bacteriol.">
        <title>Complete genome sequence of Metallosphaera cuprina, a metal sulfide-oxidizing archaeon from a hot spring.</title>
        <authorList>
            <person name="Liu L.J."/>
            <person name="You X.Y."/>
            <person name="Zheng H."/>
            <person name="Wang S."/>
            <person name="Jiang C.Y."/>
            <person name="Liu S.J."/>
        </authorList>
    </citation>
    <scope>NUCLEOTIDE SEQUENCE [LARGE SCALE GENOMIC DNA]</scope>
    <source>
        <strain evidence="2 3">Ar-4</strain>
    </source>
</reference>